<dbReference type="PANTHER" id="PTHR43725:SF53">
    <property type="entry name" value="UDP-ARABINOSE 4-EPIMERASE 1"/>
    <property type="match status" value="1"/>
</dbReference>
<protein>
    <recommendedName>
        <fullName evidence="6 11">UDP-glucose 4-epimerase</fullName>
        <ecNumber evidence="5 11">5.1.3.2</ecNumber>
    </recommendedName>
</protein>
<dbReference type="UniPathway" id="UPA00214"/>
<evidence type="ECO:0000256" key="7">
    <source>
        <dbReference type="ARBA" id="ARBA00023027"/>
    </source>
</evidence>
<comment type="catalytic activity">
    <reaction evidence="1 11">
        <text>UDP-alpha-D-glucose = UDP-alpha-D-galactose</text>
        <dbReference type="Rhea" id="RHEA:22168"/>
        <dbReference type="ChEBI" id="CHEBI:58885"/>
        <dbReference type="ChEBI" id="CHEBI:66914"/>
        <dbReference type="EC" id="5.1.3.2"/>
    </reaction>
</comment>
<dbReference type="Gene3D" id="3.90.25.10">
    <property type="entry name" value="UDP-galactose 4-epimerase, domain 1"/>
    <property type="match status" value="1"/>
</dbReference>
<dbReference type="InterPro" id="IPR001509">
    <property type="entry name" value="Epimerase_deHydtase"/>
</dbReference>
<evidence type="ECO:0000256" key="6">
    <source>
        <dbReference type="ARBA" id="ARBA00018569"/>
    </source>
</evidence>
<comment type="similarity">
    <text evidence="4 11">Belongs to the NAD(P)-dependent epimerase/dehydratase family.</text>
</comment>
<comment type="subunit">
    <text evidence="11">Homodimer.</text>
</comment>
<dbReference type="EC" id="5.1.3.2" evidence="5 11"/>
<name>A0A174HNU0_9FIRM</name>
<dbReference type="OrthoDB" id="9811743at2"/>
<dbReference type="Proteomes" id="UP000095544">
    <property type="component" value="Unassembled WGS sequence"/>
</dbReference>
<gene>
    <name evidence="13" type="primary">galE_2</name>
    <name evidence="13" type="ORF">ERS852491_03175</name>
</gene>
<keyword evidence="10 11" id="KW-0119">Carbohydrate metabolism</keyword>
<evidence type="ECO:0000256" key="4">
    <source>
        <dbReference type="ARBA" id="ARBA00007637"/>
    </source>
</evidence>
<dbReference type="NCBIfam" id="TIGR01179">
    <property type="entry name" value="galE"/>
    <property type="match status" value="1"/>
</dbReference>
<evidence type="ECO:0000256" key="1">
    <source>
        <dbReference type="ARBA" id="ARBA00000083"/>
    </source>
</evidence>
<dbReference type="EMBL" id="CYZU01000032">
    <property type="protein sequence ID" value="CUO74967.1"/>
    <property type="molecule type" value="Genomic_DNA"/>
</dbReference>
<keyword evidence="8" id="KW-0299">Galactose metabolism</keyword>
<dbReference type="PANTHER" id="PTHR43725">
    <property type="entry name" value="UDP-GLUCOSE 4-EPIMERASE"/>
    <property type="match status" value="1"/>
</dbReference>
<dbReference type="SUPFAM" id="SSF51735">
    <property type="entry name" value="NAD(P)-binding Rossmann-fold domains"/>
    <property type="match status" value="1"/>
</dbReference>
<organism evidence="13 14">
    <name type="scientific">Faecalicatena contorta</name>
    <dbReference type="NCBI Taxonomy" id="39482"/>
    <lineage>
        <taxon>Bacteria</taxon>
        <taxon>Bacillati</taxon>
        <taxon>Bacillota</taxon>
        <taxon>Clostridia</taxon>
        <taxon>Lachnospirales</taxon>
        <taxon>Lachnospiraceae</taxon>
        <taxon>Faecalicatena</taxon>
    </lineage>
</organism>
<evidence type="ECO:0000256" key="5">
    <source>
        <dbReference type="ARBA" id="ARBA00013189"/>
    </source>
</evidence>
<dbReference type="CDD" id="cd05247">
    <property type="entry name" value="UDP_G4E_1_SDR_e"/>
    <property type="match status" value="1"/>
</dbReference>
<proteinExistence type="inferred from homology"/>
<dbReference type="Gene3D" id="3.40.50.720">
    <property type="entry name" value="NAD(P)-binding Rossmann-like Domain"/>
    <property type="match status" value="1"/>
</dbReference>
<reference evidence="13 14" key="1">
    <citation type="submission" date="2015-09" db="EMBL/GenBank/DDBJ databases">
        <authorList>
            <consortium name="Pathogen Informatics"/>
        </authorList>
    </citation>
    <scope>NUCLEOTIDE SEQUENCE [LARGE SCALE GENOMIC DNA]</scope>
    <source>
        <strain evidence="13 14">2789STDY5834876</strain>
    </source>
</reference>
<evidence type="ECO:0000256" key="9">
    <source>
        <dbReference type="ARBA" id="ARBA00023235"/>
    </source>
</evidence>
<dbReference type="RefSeq" id="WP_050639961.1">
    <property type="nucleotide sequence ID" value="NZ_CABKUE010000007.1"/>
</dbReference>
<keyword evidence="9 11" id="KW-0413">Isomerase</keyword>
<evidence type="ECO:0000256" key="3">
    <source>
        <dbReference type="ARBA" id="ARBA00004947"/>
    </source>
</evidence>
<comment type="cofactor">
    <cofactor evidence="2 11">
        <name>NAD(+)</name>
        <dbReference type="ChEBI" id="CHEBI:57540"/>
    </cofactor>
</comment>
<dbReference type="InterPro" id="IPR036291">
    <property type="entry name" value="NAD(P)-bd_dom_sf"/>
</dbReference>
<dbReference type="GO" id="GO:0033499">
    <property type="term" value="P:galactose catabolic process via UDP-galactose, Leloir pathway"/>
    <property type="evidence" value="ECO:0007669"/>
    <property type="project" value="TreeGrafter"/>
</dbReference>
<evidence type="ECO:0000256" key="8">
    <source>
        <dbReference type="ARBA" id="ARBA00023144"/>
    </source>
</evidence>
<evidence type="ECO:0000256" key="11">
    <source>
        <dbReference type="RuleBase" id="RU366046"/>
    </source>
</evidence>
<dbReference type="InterPro" id="IPR005886">
    <property type="entry name" value="UDP_G4E"/>
</dbReference>
<comment type="pathway">
    <text evidence="3 11">Carbohydrate metabolism; galactose metabolism.</text>
</comment>
<dbReference type="AlphaFoldDB" id="A0A174HNU0"/>
<evidence type="ECO:0000256" key="2">
    <source>
        <dbReference type="ARBA" id="ARBA00001911"/>
    </source>
</evidence>
<sequence>MSVLVLGGAGYIGSHTVYELIDRGEDVVIADNLETGHIEAVHPKARFYQGDIRNRAFIDSVFEKETIDAVIHFAANSLVGESMVDPLKYYDNNVCGTKVLLESMIAHDVKKIVFSSTAATYGEPENIPILEDDKTCPTNTYGETKLAMEKMMMWTDKAHGLKFVALRYFNACGAHKSGCIGEAHSPETHLIPLILQVPLGQRDYISIFGDDYDTKDGTCIRDYIHVTDLAQAHILAVEYLMNGGESNTFNLGNGVGFTVKEVIETARKATGLEIKAQTAPRRAGDPARLIASSEKAQKVLGWKPEHADLEEIISSAWKWHSTHPAGFDDGRRDASC</sequence>
<accession>A0A174HNU0</accession>
<dbReference type="GO" id="GO:0003978">
    <property type="term" value="F:UDP-glucose 4-epimerase activity"/>
    <property type="evidence" value="ECO:0007669"/>
    <property type="project" value="UniProtKB-UniRule"/>
</dbReference>
<keyword evidence="7 11" id="KW-0520">NAD</keyword>
<dbReference type="Pfam" id="PF01370">
    <property type="entry name" value="Epimerase"/>
    <property type="match status" value="1"/>
</dbReference>
<feature type="domain" description="NAD-dependent epimerase/dehydratase" evidence="12">
    <location>
        <begin position="3"/>
        <end position="252"/>
    </location>
</feature>
<evidence type="ECO:0000259" key="12">
    <source>
        <dbReference type="Pfam" id="PF01370"/>
    </source>
</evidence>
<evidence type="ECO:0000313" key="14">
    <source>
        <dbReference type="Proteomes" id="UP000095544"/>
    </source>
</evidence>
<dbReference type="STRING" id="39482.ERS852491_03175"/>
<evidence type="ECO:0000256" key="10">
    <source>
        <dbReference type="ARBA" id="ARBA00023277"/>
    </source>
</evidence>
<evidence type="ECO:0000313" key="13">
    <source>
        <dbReference type="EMBL" id="CUO74967.1"/>
    </source>
</evidence>